<feature type="compositionally biased region" description="Basic and acidic residues" evidence="1">
    <location>
        <begin position="26"/>
        <end position="41"/>
    </location>
</feature>
<dbReference type="EMBL" id="JARIHO010000078">
    <property type="protein sequence ID" value="KAJ7310607.1"/>
    <property type="molecule type" value="Genomic_DNA"/>
</dbReference>
<organism evidence="2 3">
    <name type="scientific">Mycena albidolilacea</name>
    <dbReference type="NCBI Taxonomy" id="1033008"/>
    <lineage>
        <taxon>Eukaryota</taxon>
        <taxon>Fungi</taxon>
        <taxon>Dikarya</taxon>
        <taxon>Basidiomycota</taxon>
        <taxon>Agaricomycotina</taxon>
        <taxon>Agaricomycetes</taxon>
        <taxon>Agaricomycetidae</taxon>
        <taxon>Agaricales</taxon>
        <taxon>Marasmiineae</taxon>
        <taxon>Mycenaceae</taxon>
        <taxon>Mycena</taxon>
    </lineage>
</organism>
<reference evidence="2" key="1">
    <citation type="submission" date="2023-03" db="EMBL/GenBank/DDBJ databases">
        <title>Massive genome expansion in bonnet fungi (Mycena s.s.) driven by repeated elements and novel gene families across ecological guilds.</title>
        <authorList>
            <consortium name="Lawrence Berkeley National Laboratory"/>
            <person name="Harder C.B."/>
            <person name="Miyauchi S."/>
            <person name="Viragh M."/>
            <person name="Kuo A."/>
            <person name="Thoen E."/>
            <person name="Andreopoulos B."/>
            <person name="Lu D."/>
            <person name="Skrede I."/>
            <person name="Drula E."/>
            <person name="Henrissat B."/>
            <person name="Morin E."/>
            <person name="Kohler A."/>
            <person name="Barry K."/>
            <person name="LaButti K."/>
            <person name="Morin E."/>
            <person name="Salamov A."/>
            <person name="Lipzen A."/>
            <person name="Mereny Z."/>
            <person name="Hegedus B."/>
            <person name="Baldrian P."/>
            <person name="Stursova M."/>
            <person name="Weitz H."/>
            <person name="Taylor A."/>
            <person name="Grigoriev I.V."/>
            <person name="Nagy L.G."/>
            <person name="Martin F."/>
            <person name="Kauserud H."/>
        </authorList>
    </citation>
    <scope>NUCLEOTIDE SEQUENCE</scope>
    <source>
        <strain evidence="2">CBHHK002</strain>
    </source>
</reference>
<protein>
    <submittedName>
        <fullName evidence="2">Uncharacterized protein</fullName>
    </submittedName>
</protein>
<comment type="caution">
    <text evidence="2">The sequence shown here is derived from an EMBL/GenBank/DDBJ whole genome shotgun (WGS) entry which is preliminary data.</text>
</comment>
<evidence type="ECO:0000313" key="3">
    <source>
        <dbReference type="Proteomes" id="UP001218218"/>
    </source>
</evidence>
<dbReference type="Proteomes" id="UP001218218">
    <property type="component" value="Unassembled WGS sequence"/>
</dbReference>
<proteinExistence type="predicted"/>
<evidence type="ECO:0000256" key="1">
    <source>
        <dbReference type="SAM" id="MobiDB-lite"/>
    </source>
</evidence>
<name>A0AAD6Z7T8_9AGAR</name>
<accession>A0AAD6Z7T8</accession>
<evidence type="ECO:0000313" key="2">
    <source>
        <dbReference type="EMBL" id="KAJ7310607.1"/>
    </source>
</evidence>
<dbReference type="AlphaFoldDB" id="A0AAD6Z7T8"/>
<keyword evidence="3" id="KW-1185">Reference proteome</keyword>
<gene>
    <name evidence="2" type="ORF">DFH08DRAFT_974291</name>
</gene>
<feature type="region of interest" description="Disordered" evidence="1">
    <location>
        <begin position="1"/>
        <end position="52"/>
    </location>
</feature>
<sequence length="130" mass="14211">MSSKKQLQAKLKAVRASRKPTPAPKKGKENKASKPLPEKKKQGAPTVRWAQKDSHHLTNQLLALIEPSDLYRQSFGFTKISNGPVQTGGKKPPNLHAEIATAMFIAPPESKYTNDDLEVLTSVVGNRISA</sequence>